<protein>
    <submittedName>
        <fullName evidence="3">Uncharacterized protein</fullName>
    </submittedName>
</protein>
<dbReference type="Gene3D" id="3.60.10.10">
    <property type="entry name" value="Endonuclease/exonuclease/phosphatase"/>
    <property type="match status" value="1"/>
</dbReference>
<keyword evidence="1" id="KW-0540">Nuclease</keyword>
<dbReference type="Proteomes" id="UP001195483">
    <property type="component" value="Unassembled WGS sequence"/>
</dbReference>
<reference evidence="3" key="2">
    <citation type="journal article" date="2021" name="Genome Biol. Evol.">
        <title>Developing a high-quality reference genome for a parasitic bivalve with doubly uniparental inheritance (Bivalvia: Unionida).</title>
        <authorList>
            <person name="Smith C.H."/>
        </authorList>
    </citation>
    <scope>NUCLEOTIDE SEQUENCE</scope>
    <source>
        <strain evidence="3">CHS0354</strain>
        <tissue evidence="3">Mantle</tissue>
    </source>
</reference>
<dbReference type="AlphaFoldDB" id="A0AAE0TBZ1"/>
<dbReference type="PRINTS" id="PR00130">
    <property type="entry name" value="DNASEI"/>
</dbReference>
<dbReference type="GO" id="GO:0005634">
    <property type="term" value="C:nucleus"/>
    <property type="evidence" value="ECO:0007669"/>
    <property type="project" value="TreeGrafter"/>
</dbReference>
<dbReference type="GO" id="GO:0006308">
    <property type="term" value="P:DNA catabolic process"/>
    <property type="evidence" value="ECO:0007669"/>
    <property type="project" value="InterPro"/>
</dbReference>
<name>A0AAE0TBZ1_9BIVA</name>
<sequence>MDCSYVSHTASRLNPLRQDSRFVWLIGDGLDTTIGDETHCTYDRFVLGGTQLQHSVTPDSVHVFRFDEEWHIPKDQAKLISDHYPIEFAIQGKHHTQS</sequence>
<dbReference type="InterPro" id="IPR016202">
    <property type="entry name" value="DNase_I"/>
</dbReference>
<comment type="caution">
    <text evidence="3">The sequence shown here is derived from an EMBL/GenBank/DDBJ whole genome shotgun (WGS) entry which is preliminary data.</text>
</comment>
<dbReference type="PANTHER" id="PTHR11371:SF31">
    <property type="entry name" value="EXTRACELLULAR NUCLEASE"/>
    <property type="match status" value="1"/>
</dbReference>
<organism evidence="3 4">
    <name type="scientific">Potamilus streckersoni</name>
    <dbReference type="NCBI Taxonomy" id="2493646"/>
    <lineage>
        <taxon>Eukaryota</taxon>
        <taxon>Metazoa</taxon>
        <taxon>Spiralia</taxon>
        <taxon>Lophotrochozoa</taxon>
        <taxon>Mollusca</taxon>
        <taxon>Bivalvia</taxon>
        <taxon>Autobranchia</taxon>
        <taxon>Heteroconchia</taxon>
        <taxon>Palaeoheterodonta</taxon>
        <taxon>Unionida</taxon>
        <taxon>Unionoidea</taxon>
        <taxon>Unionidae</taxon>
        <taxon>Ambleminae</taxon>
        <taxon>Lampsilini</taxon>
        <taxon>Potamilus</taxon>
    </lineage>
</organism>
<dbReference type="GO" id="GO:0003677">
    <property type="term" value="F:DNA binding"/>
    <property type="evidence" value="ECO:0007669"/>
    <property type="project" value="TreeGrafter"/>
</dbReference>
<dbReference type="InterPro" id="IPR036691">
    <property type="entry name" value="Endo/exonu/phosph_ase_sf"/>
</dbReference>
<gene>
    <name evidence="3" type="ORF">CHS0354_034678</name>
</gene>
<evidence type="ECO:0000313" key="3">
    <source>
        <dbReference type="EMBL" id="KAK3607625.1"/>
    </source>
</evidence>
<reference evidence="3" key="1">
    <citation type="journal article" date="2021" name="Genome Biol. Evol.">
        <title>A High-Quality Reference Genome for a Parasitic Bivalve with Doubly Uniparental Inheritance (Bivalvia: Unionida).</title>
        <authorList>
            <person name="Smith C.H."/>
        </authorList>
    </citation>
    <scope>NUCLEOTIDE SEQUENCE</scope>
    <source>
        <strain evidence="3">CHS0354</strain>
    </source>
</reference>
<evidence type="ECO:0000256" key="2">
    <source>
        <dbReference type="ARBA" id="ARBA00022801"/>
    </source>
</evidence>
<proteinExistence type="predicted"/>
<evidence type="ECO:0000256" key="1">
    <source>
        <dbReference type="ARBA" id="ARBA00022722"/>
    </source>
</evidence>
<reference evidence="3" key="3">
    <citation type="submission" date="2023-05" db="EMBL/GenBank/DDBJ databases">
        <authorList>
            <person name="Smith C.H."/>
        </authorList>
    </citation>
    <scope>NUCLEOTIDE SEQUENCE</scope>
    <source>
        <strain evidence="3">CHS0354</strain>
        <tissue evidence="3">Mantle</tissue>
    </source>
</reference>
<evidence type="ECO:0000313" key="4">
    <source>
        <dbReference type="Proteomes" id="UP001195483"/>
    </source>
</evidence>
<dbReference type="GO" id="GO:0004530">
    <property type="term" value="F:deoxyribonuclease I activity"/>
    <property type="evidence" value="ECO:0007669"/>
    <property type="project" value="TreeGrafter"/>
</dbReference>
<dbReference type="EMBL" id="JAEAOA010002038">
    <property type="protein sequence ID" value="KAK3607625.1"/>
    <property type="molecule type" value="Genomic_DNA"/>
</dbReference>
<keyword evidence="2" id="KW-0378">Hydrolase</keyword>
<dbReference type="PANTHER" id="PTHR11371">
    <property type="entry name" value="DEOXYRIBONUCLEASE"/>
    <property type="match status" value="1"/>
</dbReference>
<accession>A0AAE0TBZ1</accession>
<keyword evidence="4" id="KW-1185">Reference proteome</keyword>
<dbReference type="SMART" id="SM00476">
    <property type="entry name" value="DNaseIc"/>
    <property type="match status" value="1"/>
</dbReference>